<accession>A0ABS2BY57</accession>
<organism evidence="3 4">
    <name type="scientific">Pseudomonas arcuscaelestis</name>
    <dbReference type="NCBI Taxonomy" id="2710591"/>
    <lineage>
        <taxon>Bacteria</taxon>
        <taxon>Pseudomonadati</taxon>
        <taxon>Pseudomonadota</taxon>
        <taxon>Gammaproteobacteria</taxon>
        <taxon>Pseudomonadales</taxon>
        <taxon>Pseudomonadaceae</taxon>
        <taxon>Pseudomonas</taxon>
    </lineage>
</organism>
<dbReference type="PROSITE" id="PS01148">
    <property type="entry name" value="UPF0033"/>
    <property type="match status" value="1"/>
</dbReference>
<dbReference type="Proteomes" id="UP000745663">
    <property type="component" value="Unassembled WGS sequence"/>
</dbReference>
<dbReference type="InterPro" id="IPR036868">
    <property type="entry name" value="TusA-like_sf"/>
</dbReference>
<dbReference type="PANTHER" id="PTHR33279">
    <property type="entry name" value="SULFUR CARRIER PROTEIN YEDF-RELATED"/>
    <property type="match status" value="1"/>
</dbReference>
<evidence type="ECO:0000259" key="2">
    <source>
        <dbReference type="PROSITE" id="PS01148"/>
    </source>
</evidence>
<keyword evidence="4" id="KW-1185">Reference proteome</keyword>
<name>A0ABS2BY57_9PSED</name>
<dbReference type="PANTHER" id="PTHR33279:SF2">
    <property type="entry name" value="SULFUR CARRIER PROTEIN TUSA"/>
    <property type="match status" value="1"/>
</dbReference>
<dbReference type="RefSeq" id="WP_203584490.1">
    <property type="nucleotide sequence ID" value="NZ_JACOPV010000008.1"/>
</dbReference>
<evidence type="ECO:0000313" key="3">
    <source>
        <dbReference type="EMBL" id="MBM5458549.1"/>
    </source>
</evidence>
<protein>
    <submittedName>
        <fullName evidence="3">Sulfurtransferase TusA family protein</fullName>
    </submittedName>
</protein>
<proteinExistence type="inferred from homology"/>
<dbReference type="Gene3D" id="3.30.110.40">
    <property type="entry name" value="TusA-like domain"/>
    <property type="match status" value="1"/>
</dbReference>
<comment type="similarity">
    <text evidence="1">Belongs to the sulfur carrier protein TusA family.</text>
</comment>
<dbReference type="SUPFAM" id="SSF64307">
    <property type="entry name" value="SirA-like"/>
    <property type="match status" value="1"/>
</dbReference>
<dbReference type="InterPro" id="IPR001455">
    <property type="entry name" value="TusA-like"/>
</dbReference>
<evidence type="ECO:0000313" key="4">
    <source>
        <dbReference type="Proteomes" id="UP000745663"/>
    </source>
</evidence>
<comment type="caution">
    <text evidence="3">The sequence shown here is derived from an EMBL/GenBank/DDBJ whole genome shotgun (WGS) entry which is preliminary data.</text>
</comment>
<feature type="domain" description="UPF0033" evidence="2">
    <location>
        <begin position="16"/>
        <end position="40"/>
    </location>
</feature>
<reference evidence="3 4" key="1">
    <citation type="submission" date="2020-08" db="EMBL/GenBank/DDBJ databases">
        <title>Description of novel Pseudomonas species.</title>
        <authorList>
            <person name="Duman M."/>
            <person name="Mulet M."/>
            <person name="Altun S."/>
            <person name="Saticioglu I.B."/>
            <person name="Lalucat J."/>
            <person name="Garcia-Valdes E."/>
        </authorList>
    </citation>
    <scope>NUCLEOTIDE SEQUENCE [LARGE SCALE GENOMIC DNA]</scope>
    <source>
        <strain evidence="3 4">P66</strain>
    </source>
</reference>
<dbReference type="EMBL" id="JACOPV010000008">
    <property type="protein sequence ID" value="MBM5458549.1"/>
    <property type="molecule type" value="Genomic_DNA"/>
</dbReference>
<gene>
    <name evidence="3" type="ORF">H8F21_13350</name>
</gene>
<dbReference type="Pfam" id="PF01206">
    <property type="entry name" value="TusA"/>
    <property type="match status" value="1"/>
</dbReference>
<evidence type="ECO:0000256" key="1">
    <source>
        <dbReference type="ARBA" id="ARBA00008984"/>
    </source>
</evidence>
<dbReference type="CDD" id="cd00291">
    <property type="entry name" value="SirA_YedF_YeeD"/>
    <property type="match status" value="1"/>
</dbReference>
<sequence length="87" mass="9711">MCDASTLEYTEPDAVVDARGLQCPLPLLQARLECNRMADGQVLQVVSTDAGTRRDFRTFVQQTGHELIGEAEEEGVFGFWVRIKRPA</sequence>